<organism evidence="13 14">
    <name type="scientific">Paramicrosporidium saccamoebae</name>
    <dbReference type="NCBI Taxonomy" id="1246581"/>
    <lineage>
        <taxon>Eukaryota</taxon>
        <taxon>Fungi</taxon>
        <taxon>Fungi incertae sedis</taxon>
        <taxon>Cryptomycota</taxon>
        <taxon>Cryptomycota incertae sedis</taxon>
        <taxon>Paramicrosporidium</taxon>
    </lineage>
</organism>
<comment type="similarity">
    <text evidence="2 11">Belongs to the AAA ATPase family.</text>
</comment>
<dbReference type="PANTHER" id="PTHR23077:SF9">
    <property type="entry name" value="PEROXISOMAL ATPASE PEX6"/>
    <property type="match status" value="1"/>
</dbReference>
<keyword evidence="3" id="KW-0962">Peroxisome biogenesis</keyword>
<dbReference type="InterPro" id="IPR003959">
    <property type="entry name" value="ATPase_AAA_core"/>
</dbReference>
<keyword evidence="6 11" id="KW-0067">ATP-binding</keyword>
<gene>
    <name evidence="13" type="ORF">PSACC_01986</name>
</gene>
<dbReference type="GO" id="GO:0005778">
    <property type="term" value="C:peroxisomal membrane"/>
    <property type="evidence" value="ECO:0007669"/>
    <property type="project" value="TreeGrafter"/>
</dbReference>
<evidence type="ECO:0000256" key="3">
    <source>
        <dbReference type="ARBA" id="ARBA00022593"/>
    </source>
</evidence>
<evidence type="ECO:0000256" key="7">
    <source>
        <dbReference type="ARBA" id="ARBA00023136"/>
    </source>
</evidence>
<dbReference type="GO" id="GO:0016558">
    <property type="term" value="P:protein import into peroxisome matrix"/>
    <property type="evidence" value="ECO:0007669"/>
    <property type="project" value="TreeGrafter"/>
</dbReference>
<dbReference type="STRING" id="1246581.A0A2H9TKA9"/>
<evidence type="ECO:0000256" key="9">
    <source>
        <dbReference type="ARBA" id="ARBA00034920"/>
    </source>
</evidence>
<comment type="subcellular location">
    <subcellularLocation>
        <location evidence="1">Membrane</location>
    </subcellularLocation>
</comment>
<evidence type="ECO:0000313" key="13">
    <source>
        <dbReference type="EMBL" id="PJF18197.1"/>
    </source>
</evidence>
<dbReference type="InterPro" id="IPR050168">
    <property type="entry name" value="AAA_ATPase_domain"/>
</dbReference>
<dbReference type="SMART" id="SM00382">
    <property type="entry name" value="AAA"/>
    <property type="match status" value="1"/>
</dbReference>
<dbReference type="InterPro" id="IPR003593">
    <property type="entry name" value="AAA+_ATPase"/>
</dbReference>
<evidence type="ECO:0000256" key="4">
    <source>
        <dbReference type="ARBA" id="ARBA00022741"/>
    </source>
</evidence>
<keyword evidence="7" id="KW-0472">Membrane</keyword>
<comment type="caution">
    <text evidence="13">The sequence shown here is derived from an EMBL/GenBank/DDBJ whole genome shotgun (WGS) entry which is preliminary data.</text>
</comment>
<evidence type="ECO:0000259" key="12">
    <source>
        <dbReference type="SMART" id="SM00382"/>
    </source>
</evidence>
<dbReference type="EMBL" id="MTSL01000136">
    <property type="protein sequence ID" value="PJF18197.1"/>
    <property type="molecule type" value="Genomic_DNA"/>
</dbReference>
<dbReference type="SUPFAM" id="SSF52540">
    <property type="entry name" value="P-loop containing nucleoside triphosphate hydrolases"/>
    <property type="match status" value="1"/>
</dbReference>
<sequence length="680" mass="74042">MNLWDCPVITLGENGKAIERNCIIEATDGCWHINVTDKAEFGTINTGAGMFPSRWLRATTQCSEKGRWLKVNSCMTEKVMQLSSSTLWSYFGIYTTESHIELDVSFAHLPSYLPCDPAPVQCASTLSVRPINNSTTVLALLHPDIHQMIERALKLNPISAVVLEGSSFWVSIDGMSSIPLIIDHCPVERFVDTQSCEICILPVTSIAKLPPLRAQSGTGTSEEIKNCMVKLAQQDGVHIFGLSGPIRISKAIVQDACAAIGISTLPFPIEDPTKIVSLPFHVIWVLTLNRTSRHAYSLLRKVSLYESKSPCAVMVLYDGVFDDSFMKVITRTWKVPIEDLACAVDADGTVCFDTVMANSALSLSNIESISPAAAMKKVRKQMSCSESSRIPQVLWENVAGLDFAKKTLIETFQTCLFENHRIPSQLGRRCGILFFGPPGTGKTLLAKAVATEFNLSFLSIKGPELLDVYVGESEAHIRDVFARAKACRPCVLFFDELDSIAVARGKDGDAGGITDRLVSQLVTEIDALTWDENGSGVFLIGATNRPDLLDPSLLRPGRFDKRLYLGIPQTSMEQAAILRASSTSYLLGVDVDFDALAKTLPKTLSPADLASICHTSMKVALGKVVKRARETKSSLLADQTVSVGFDDLIEAAILVRPSISATQLDSIYKGAQLGASEVIN</sequence>
<evidence type="ECO:0000256" key="6">
    <source>
        <dbReference type="ARBA" id="ARBA00022840"/>
    </source>
</evidence>
<dbReference type="GO" id="GO:0005524">
    <property type="term" value="F:ATP binding"/>
    <property type="evidence" value="ECO:0007669"/>
    <property type="project" value="UniProtKB-KW"/>
</dbReference>
<comment type="catalytic activity">
    <reaction evidence="10">
        <text>ATP + H2O = ADP + phosphate + H(+)</text>
        <dbReference type="Rhea" id="RHEA:13065"/>
        <dbReference type="ChEBI" id="CHEBI:15377"/>
        <dbReference type="ChEBI" id="CHEBI:15378"/>
        <dbReference type="ChEBI" id="CHEBI:30616"/>
        <dbReference type="ChEBI" id="CHEBI:43474"/>
        <dbReference type="ChEBI" id="CHEBI:456216"/>
    </reaction>
    <physiologicalReaction direction="left-to-right" evidence="10">
        <dbReference type="Rhea" id="RHEA:13066"/>
    </physiologicalReaction>
</comment>
<dbReference type="InterPro" id="IPR027417">
    <property type="entry name" value="P-loop_NTPase"/>
</dbReference>
<proteinExistence type="inferred from homology"/>
<keyword evidence="14" id="KW-1185">Reference proteome</keyword>
<dbReference type="FunFam" id="3.40.50.300:FF:000109">
    <property type="entry name" value="Peroxisomal biogenesis factor 6"/>
    <property type="match status" value="1"/>
</dbReference>
<evidence type="ECO:0000256" key="11">
    <source>
        <dbReference type="RuleBase" id="RU003651"/>
    </source>
</evidence>
<evidence type="ECO:0000256" key="1">
    <source>
        <dbReference type="ARBA" id="ARBA00004370"/>
    </source>
</evidence>
<accession>A0A2H9TKA9</accession>
<dbReference type="Gene3D" id="3.40.50.300">
    <property type="entry name" value="P-loop containing nucleotide triphosphate hydrolases"/>
    <property type="match status" value="1"/>
</dbReference>
<evidence type="ECO:0000256" key="5">
    <source>
        <dbReference type="ARBA" id="ARBA00022801"/>
    </source>
</evidence>
<dbReference type="Gene3D" id="1.10.8.60">
    <property type="match status" value="1"/>
</dbReference>
<keyword evidence="5" id="KW-0378">Hydrolase</keyword>
<dbReference type="GO" id="GO:0016887">
    <property type="term" value="F:ATP hydrolysis activity"/>
    <property type="evidence" value="ECO:0007669"/>
    <property type="project" value="InterPro"/>
</dbReference>
<evidence type="ECO:0000256" key="2">
    <source>
        <dbReference type="ARBA" id="ARBA00006914"/>
    </source>
</evidence>
<dbReference type="InterPro" id="IPR003960">
    <property type="entry name" value="ATPase_AAA_CS"/>
</dbReference>
<dbReference type="GO" id="GO:0005829">
    <property type="term" value="C:cytosol"/>
    <property type="evidence" value="ECO:0007669"/>
    <property type="project" value="TreeGrafter"/>
</dbReference>
<dbReference type="PANTHER" id="PTHR23077">
    <property type="entry name" value="AAA-FAMILY ATPASE"/>
    <property type="match status" value="1"/>
</dbReference>
<evidence type="ECO:0000256" key="8">
    <source>
        <dbReference type="ARBA" id="ARBA00034811"/>
    </source>
</evidence>
<dbReference type="PROSITE" id="PS00674">
    <property type="entry name" value="AAA"/>
    <property type="match status" value="1"/>
</dbReference>
<name>A0A2H9TKA9_9FUNG</name>
<evidence type="ECO:0000256" key="10">
    <source>
        <dbReference type="ARBA" id="ARBA00048778"/>
    </source>
</evidence>
<protein>
    <recommendedName>
        <fullName evidence="8">Peroxisomal ATPase PEX6</fullName>
    </recommendedName>
    <alternativeName>
        <fullName evidence="9">Peroxin-6</fullName>
    </alternativeName>
</protein>
<dbReference type="AlphaFoldDB" id="A0A2H9TKA9"/>
<evidence type="ECO:0000313" key="14">
    <source>
        <dbReference type="Proteomes" id="UP000240830"/>
    </source>
</evidence>
<keyword evidence="4 11" id="KW-0547">Nucleotide-binding</keyword>
<dbReference type="Proteomes" id="UP000240830">
    <property type="component" value="Unassembled WGS sequence"/>
</dbReference>
<dbReference type="Pfam" id="PF00004">
    <property type="entry name" value="AAA"/>
    <property type="match status" value="1"/>
</dbReference>
<reference evidence="13 14" key="1">
    <citation type="submission" date="2016-10" db="EMBL/GenBank/DDBJ databases">
        <title>The genome of Paramicrosporidium saccamoebae is the missing link in understanding Cryptomycota and Microsporidia evolution.</title>
        <authorList>
            <person name="Quandt C.A."/>
            <person name="Beaudet D."/>
            <person name="Corsaro D."/>
            <person name="Michel R."/>
            <person name="Corradi N."/>
            <person name="James T."/>
        </authorList>
    </citation>
    <scope>NUCLEOTIDE SEQUENCE [LARGE SCALE GENOMIC DNA]</scope>
    <source>
        <strain evidence="13 14">KSL3</strain>
    </source>
</reference>
<dbReference type="OrthoDB" id="5553750at2759"/>
<feature type="domain" description="AAA+ ATPase" evidence="12">
    <location>
        <begin position="428"/>
        <end position="569"/>
    </location>
</feature>